<feature type="transmembrane region" description="Helical" evidence="2">
    <location>
        <begin position="31"/>
        <end position="55"/>
    </location>
</feature>
<evidence type="ECO:0000313" key="3">
    <source>
        <dbReference type="EMBL" id="GIE25937.1"/>
    </source>
</evidence>
<keyword evidence="2" id="KW-0812">Transmembrane</keyword>
<organism evidence="3 4">
    <name type="scientific">Winogradskya humida</name>
    <dbReference type="NCBI Taxonomy" id="113566"/>
    <lineage>
        <taxon>Bacteria</taxon>
        <taxon>Bacillati</taxon>
        <taxon>Actinomycetota</taxon>
        <taxon>Actinomycetes</taxon>
        <taxon>Micromonosporales</taxon>
        <taxon>Micromonosporaceae</taxon>
        <taxon>Winogradskya</taxon>
    </lineage>
</organism>
<dbReference type="EMBL" id="BOMN01000130">
    <property type="protein sequence ID" value="GIE25937.1"/>
    <property type="molecule type" value="Genomic_DNA"/>
</dbReference>
<keyword evidence="2" id="KW-1133">Transmembrane helix</keyword>
<dbReference type="RefSeq" id="WP_203842850.1">
    <property type="nucleotide sequence ID" value="NZ_BAAATV010000028.1"/>
</dbReference>
<keyword evidence="4" id="KW-1185">Reference proteome</keyword>
<comment type="caution">
    <text evidence="3">The sequence shown here is derived from an EMBL/GenBank/DDBJ whole genome shotgun (WGS) entry which is preliminary data.</text>
</comment>
<accession>A0ABQ4A506</accession>
<name>A0ABQ4A506_9ACTN</name>
<protein>
    <recommendedName>
        <fullName evidence="5">Lumazine-binding protein</fullName>
    </recommendedName>
</protein>
<sequence>MQPSNPPAQPAVPPPAPAAAPPKPKNRRVRLIVALAGGIMALLCLGGVGVFVSFYDEATKIERKAPDAVVDSFLRAYLVNRDDQEASLYTCKSGLDLSRLEAFRTDIQSREQRFSIGIRADWTSLTVSSDNGKTTVTTDIRRMIADGSERTTDRWQFPVIDDDGWRVCGALPVA</sequence>
<evidence type="ECO:0000256" key="2">
    <source>
        <dbReference type="SAM" id="Phobius"/>
    </source>
</evidence>
<dbReference type="Proteomes" id="UP000603200">
    <property type="component" value="Unassembled WGS sequence"/>
</dbReference>
<feature type="region of interest" description="Disordered" evidence="1">
    <location>
        <begin position="1"/>
        <end position="23"/>
    </location>
</feature>
<evidence type="ECO:0000313" key="4">
    <source>
        <dbReference type="Proteomes" id="UP000603200"/>
    </source>
</evidence>
<proteinExistence type="predicted"/>
<evidence type="ECO:0008006" key="5">
    <source>
        <dbReference type="Google" id="ProtNLM"/>
    </source>
</evidence>
<reference evidence="3 4" key="1">
    <citation type="submission" date="2021-01" db="EMBL/GenBank/DDBJ databases">
        <title>Whole genome shotgun sequence of Actinoplanes humidus NBRC 14915.</title>
        <authorList>
            <person name="Komaki H."/>
            <person name="Tamura T."/>
        </authorList>
    </citation>
    <scope>NUCLEOTIDE SEQUENCE [LARGE SCALE GENOMIC DNA]</scope>
    <source>
        <strain evidence="3 4">NBRC 14915</strain>
    </source>
</reference>
<keyword evidence="2" id="KW-0472">Membrane</keyword>
<evidence type="ECO:0000256" key="1">
    <source>
        <dbReference type="SAM" id="MobiDB-lite"/>
    </source>
</evidence>
<gene>
    <name evidence="3" type="ORF">Ahu01nite_090390</name>
</gene>